<dbReference type="Proteomes" id="UP000189857">
    <property type="component" value="Unassembled WGS sequence"/>
</dbReference>
<protein>
    <recommendedName>
        <fullName evidence="3">N-acetyltransferase domain-containing protein</fullName>
    </recommendedName>
</protein>
<dbReference type="AlphaFoldDB" id="A0A1T4K6P2"/>
<dbReference type="OrthoDB" id="5570877at2"/>
<dbReference type="InterPro" id="IPR016181">
    <property type="entry name" value="Acyl_CoA_acyltransferase"/>
</dbReference>
<evidence type="ECO:0000313" key="2">
    <source>
        <dbReference type="Proteomes" id="UP000189857"/>
    </source>
</evidence>
<proteinExistence type="predicted"/>
<reference evidence="1 2" key="1">
    <citation type="submission" date="2017-02" db="EMBL/GenBank/DDBJ databases">
        <authorList>
            <person name="Peterson S.W."/>
        </authorList>
    </citation>
    <scope>NUCLEOTIDE SEQUENCE [LARGE SCALE GENOMIC DNA]</scope>
    <source>
        <strain evidence="1 2">ATCC 17233</strain>
    </source>
</reference>
<keyword evidence="2" id="KW-1185">Reference proteome</keyword>
<name>A0A1T4K6P2_9FIRM</name>
<evidence type="ECO:0000313" key="1">
    <source>
        <dbReference type="EMBL" id="SJZ38128.1"/>
    </source>
</evidence>
<gene>
    <name evidence="1" type="ORF">SAMN02745110_00206</name>
</gene>
<accession>A0A1T4K6P2</accession>
<organism evidence="1 2">
    <name type="scientific">Eubacterium ruminantium</name>
    <dbReference type="NCBI Taxonomy" id="42322"/>
    <lineage>
        <taxon>Bacteria</taxon>
        <taxon>Bacillati</taxon>
        <taxon>Bacillota</taxon>
        <taxon>Clostridia</taxon>
        <taxon>Eubacteriales</taxon>
        <taxon>Eubacteriaceae</taxon>
        <taxon>Eubacterium</taxon>
    </lineage>
</organism>
<sequence>MIRFAEKKDIDKIMHFIDTYWRKGHILGNNRSFFEYEHLLPEGVSYVISEDENGDINAILGYIPYGNKNRDLMTVMWKANHTAHSSLGLELFKFLKDNGDARIMASPGSNPKLKGLYHYLGYQFGKMTQWYRLRKMDKYEIAVINDYDIPVVSEGAQFILLDNWDMFEKNFDFSSYSKESKPYKEAWYIKKRYYDHPIYKYNVYGLLDESKKVVLAVVFRVIQVNGKNIVRLIDCIGDFNYMGFMSSLLDSVLKENEAEYVDCYEVGVKEELMQEAGWKRTEGSGNIIPNYYAPFTQENIDIYYFSGDPDIVLFKGDGDQDRPN</sequence>
<dbReference type="RefSeq" id="WP_078785885.1">
    <property type="nucleotide sequence ID" value="NZ_FMTO01000002.1"/>
</dbReference>
<evidence type="ECO:0008006" key="3">
    <source>
        <dbReference type="Google" id="ProtNLM"/>
    </source>
</evidence>
<dbReference type="EMBL" id="FUXA01000003">
    <property type="protein sequence ID" value="SJZ38128.1"/>
    <property type="molecule type" value="Genomic_DNA"/>
</dbReference>
<dbReference type="SUPFAM" id="SSF55729">
    <property type="entry name" value="Acyl-CoA N-acyltransferases (Nat)"/>
    <property type="match status" value="1"/>
</dbReference>